<proteinExistence type="predicted"/>
<reference evidence="1" key="1">
    <citation type="submission" date="2023-03" db="UniProtKB">
        <authorList>
            <consortium name="EnsemblPlants"/>
        </authorList>
    </citation>
    <scope>IDENTIFICATION</scope>
</reference>
<organism evidence="1">
    <name type="scientific">Cucumis melo</name>
    <name type="common">Muskmelon</name>
    <dbReference type="NCBI Taxonomy" id="3656"/>
    <lineage>
        <taxon>Eukaryota</taxon>
        <taxon>Viridiplantae</taxon>
        <taxon>Streptophyta</taxon>
        <taxon>Embryophyta</taxon>
        <taxon>Tracheophyta</taxon>
        <taxon>Spermatophyta</taxon>
        <taxon>Magnoliopsida</taxon>
        <taxon>eudicotyledons</taxon>
        <taxon>Gunneridae</taxon>
        <taxon>Pentapetalae</taxon>
        <taxon>rosids</taxon>
        <taxon>fabids</taxon>
        <taxon>Cucurbitales</taxon>
        <taxon>Cucurbitaceae</taxon>
        <taxon>Benincaseae</taxon>
        <taxon>Cucumis</taxon>
    </lineage>
</organism>
<evidence type="ECO:0000313" key="1">
    <source>
        <dbReference type="EnsemblPlants" id="MELO3C030078.2.1"/>
    </source>
</evidence>
<dbReference type="Gramene" id="MELO3C030078.2.1">
    <property type="protein sequence ID" value="MELO3C030078.2.1"/>
    <property type="gene ID" value="MELO3C030078.2"/>
</dbReference>
<sequence length="57" mass="6917">MVCRIERCLGLRLKNIKSNKDDPIVIDNNSKKKLRNEEPIWNTNHYKLYIQKMMKKN</sequence>
<protein>
    <submittedName>
        <fullName evidence="1">Uncharacterized protein</fullName>
    </submittedName>
</protein>
<name>A0A9I9E823_CUCME</name>
<dbReference type="EnsemblPlants" id="MELO3C030078.2.1">
    <property type="protein sequence ID" value="MELO3C030078.2.1"/>
    <property type="gene ID" value="MELO3C030078.2"/>
</dbReference>
<accession>A0A9I9E823</accession>
<dbReference type="AlphaFoldDB" id="A0A9I9E823"/>